<sequence>WIDAICINQADLEEKASQVGAMNNIFRRASLVSAWLGPSQDAHHVQRRATTEWRAVAEFFRNAWFYRVWIVQEAAVAKK</sequence>
<dbReference type="PANTHER" id="PTHR24148:SF64">
    <property type="entry name" value="HETEROKARYON INCOMPATIBILITY DOMAIN-CONTAINING PROTEIN"/>
    <property type="match status" value="1"/>
</dbReference>
<keyword evidence="3" id="KW-1185">Reference proteome</keyword>
<feature type="domain" description="Heterokaryon incompatibility" evidence="1">
    <location>
        <begin position="1"/>
        <end position="43"/>
    </location>
</feature>
<evidence type="ECO:0000313" key="3">
    <source>
        <dbReference type="Proteomes" id="UP000235786"/>
    </source>
</evidence>
<dbReference type="InterPro" id="IPR010730">
    <property type="entry name" value="HET"/>
</dbReference>
<dbReference type="OrthoDB" id="2157530at2759"/>
<name>A0A2J6RLY7_HYAVF</name>
<evidence type="ECO:0000313" key="2">
    <source>
        <dbReference type="EMBL" id="PMD39508.1"/>
    </source>
</evidence>
<evidence type="ECO:0000259" key="1">
    <source>
        <dbReference type="Pfam" id="PF06985"/>
    </source>
</evidence>
<protein>
    <submittedName>
        <fullName evidence="2">Heterokaryon incompatibility</fullName>
    </submittedName>
</protein>
<dbReference type="STRING" id="1149755.A0A2J6RLY7"/>
<dbReference type="InterPro" id="IPR052895">
    <property type="entry name" value="HetReg/Transcr_Mod"/>
</dbReference>
<dbReference type="Pfam" id="PF06985">
    <property type="entry name" value="HET"/>
    <property type="match status" value="1"/>
</dbReference>
<reference evidence="2 3" key="1">
    <citation type="submission" date="2016-04" db="EMBL/GenBank/DDBJ databases">
        <title>A degradative enzymes factory behind the ericoid mycorrhizal symbiosis.</title>
        <authorList>
            <consortium name="DOE Joint Genome Institute"/>
            <person name="Martino E."/>
            <person name="Morin E."/>
            <person name="Grelet G."/>
            <person name="Kuo A."/>
            <person name="Kohler A."/>
            <person name="Daghino S."/>
            <person name="Barry K."/>
            <person name="Choi C."/>
            <person name="Cichocki N."/>
            <person name="Clum A."/>
            <person name="Copeland A."/>
            <person name="Hainaut M."/>
            <person name="Haridas S."/>
            <person name="Labutti K."/>
            <person name="Lindquist E."/>
            <person name="Lipzen A."/>
            <person name="Khouja H.-R."/>
            <person name="Murat C."/>
            <person name="Ohm R."/>
            <person name="Olson A."/>
            <person name="Spatafora J."/>
            <person name="Veneault-Fourrey C."/>
            <person name="Henrissat B."/>
            <person name="Grigoriev I."/>
            <person name="Martin F."/>
            <person name="Perotto S."/>
        </authorList>
    </citation>
    <scope>NUCLEOTIDE SEQUENCE [LARGE SCALE GENOMIC DNA]</scope>
    <source>
        <strain evidence="2 3">F</strain>
    </source>
</reference>
<dbReference type="AlphaFoldDB" id="A0A2J6RLY7"/>
<feature type="non-terminal residue" evidence="2">
    <location>
        <position position="79"/>
    </location>
</feature>
<dbReference type="PANTHER" id="PTHR24148">
    <property type="entry name" value="ANKYRIN REPEAT DOMAIN-CONTAINING PROTEIN 39 HOMOLOG-RELATED"/>
    <property type="match status" value="1"/>
</dbReference>
<feature type="non-terminal residue" evidence="2">
    <location>
        <position position="1"/>
    </location>
</feature>
<organism evidence="2 3">
    <name type="scientific">Hyaloscypha variabilis (strain UAMH 11265 / GT02V1 / F)</name>
    <name type="common">Meliniomyces variabilis</name>
    <dbReference type="NCBI Taxonomy" id="1149755"/>
    <lineage>
        <taxon>Eukaryota</taxon>
        <taxon>Fungi</taxon>
        <taxon>Dikarya</taxon>
        <taxon>Ascomycota</taxon>
        <taxon>Pezizomycotina</taxon>
        <taxon>Leotiomycetes</taxon>
        <taxon>Helotiales</taxon>
        <taxon>Hyaloscyphaceae</taxon>
        <taxon>Hyaloscypha</taxon>
        <taxon>Hyaloscypha variabilis</taxon>
    </lineage>
</organism>
<gene>
    <name evidence="2" type="ORF">L207DRAFT_382985</name>
</gene>
<dbReference type="EMBL" id="KZ613946">
    <property type="protein sequence ID" value="PMD39508.1"/>
    <property type="molecule type" value="Genomic_DNA"/>
</dbReference>
<proteinExistence type="predicted"/>
<accession>A0A2J6RLY7</accession>
<dbReference type="Proteomes" id="UP000235786">
    <property type="component" value="Unassembled WGS sequence"/>
</dbReference>